<evidence type="ECO:0000313" key="2">
    <source>
        <dbReference type="EMBL" id="KAF4511821.1"/>
    </source>
</evidence>
<protein>
    <submittedName>
        <fullName evidence="2">Uncharacterized protein</fullName>
    </submittedName>
</protein>
<feature type="region of interest" description="Disordered" evidence="1">
    <location>
        <begin position="56"/>
        <end position="102"/>
    </location>
</feature>
<feature type="compositionally biased region" description="Polar residues" evidence="1">
    <location>
        <begin position="59"/>
        <end position="102"/>
    </location>
</feature>
<comment type="caution">
    <text evidence="2">The sequence shown here is derived from an EMBL/GenBank/DDBJ whole genome shotgun (WGS) entry which is preliminary data.</text>
</comment>
<sequence length="134" mass="14119">MAASCSRVMASSGGNMKGLLAIWRLTIITQETPIKFGHGEVMRSLGSIAVETPIGRITSLDTAPSHHSPQRVPQGSNSPSKSPTSARSTILSPAESSALSSTTRPHMGLIVSFVPAWYGTSRAETSSRTRNPVS</sequence>
<organism evidence="2 3">
    <name type="scientific">Ophiocordyceps sinensis</name>
    <dbReference type="NCBI Taxonomy" id="72228"/>
    <lineage>
        <taxon>Eukaryota</taxon>
        <taxon>Fungi</taxon>
        <taxon>Dikarya</taxon>
        <taxon>Ascomycota</taxon>
        <taxon>Pezizomycotina</taxon>
        <taxon>Sordariomycetes</taxon>
        <taxon>Hypocreomycetidae</taxon>
        <taxon>Hypocreales</taxon>
        <taxon>Ophiocordycipitaceae</taxon>
        <taxon>Ophiocordyceps</taxon>
    </lineage>
</organism>
<name>A0A8H4V8N5_9HYPO</name>
<evidence type="ECO:0000313" key="3">
    <source>
        <dbReference type="Proteomes" id="UP000557566"/>
    </source>
</evidence>
<keyword evidence="3" id="KW-1185">Reference proteome</keyword>
<proteinExistence type="predicted"/>
<dbReference type="EMBL" id="JAAVMX010000002">
    <property type="protein sequence ID" value="KAF4511821.1"/>
    <property type="molecule type" value="Genomic_DNA"/>
</dbReference>
<accession>A0A8H4V8N5</accession>
<gene>
    <name evidence="2" type="ORF">G6O67_001029</name>
</gene>
<dbReference type="Proteomes" id="UP000557566">
    <property type="component" value="Unassembled WGS sequence"/>
</dbReference>
<evidence type="ECO:0000256" key="1">
    <source>
        <dbReference type="SAM" id="MobiDB-lite"/>
    </source>
</evidence>
<dbReference type="AlphaFoldDB" id="A0A8H4V8N5"/>
<reference evidence="2 3" key="1">
    <citation type="journal article" date="2020" name="Genome Biol. Evol.">
        <title>A new high-quality draft genome assembly of the Chinese cordyceps Ophiocordyceps sinensis.</title>
        <authorList>
            <person name="Shu R."/>
            <person name="Zhang J."/>
            <person name="Meng Q."/>
            <person name="Zhang H."/>
            <person name="Zhou G."/>
            <person name="Li M."/>
            <person name="Wu P."/>
            <person name="Zhao Y."/>
            <person name="Chen C."/>
            <person name="Qin Q."/>
        </authorList>
    </citation>
    <scope>NUCLEOTIDE SEQUENCE [LARGE SCALE GENOMIC DNA]</scope>
    <source>
        <strain evidence="2 3">IOZ07</strain>
    </source>
</reference>